<keyword evidence="3" id="KW-0067">ATP-binding</keyword>
<dbReference type="InterPro" id="IPR006015">
    <property type="entry name" value="Universal_stress_UspA"/>
</dbReference>
<evidence type="ECO:0000313" key="6">
    <source>
        <dbReference type="Proteomes" id="UP001500037"/>
    </source>
</evidence>
<dbReference type="RefSeq" id="WP_344439356.1">
    <property type="nucleotide sequence ID" value="NZ_BAAALF010000008.1"/>
</dbReference>
<evidence type="ECO:0000259" key="4">
    <source>
        <dbReference type="Pfam" id="PF00582"/>
    </source>
</evidence>
<dbReference type="PRINTS" id="PR01438">
    <property type="entry name" value="UNVRSLSTRESS"/>
</dbReference>
<dbReference type="PANTHER" id="PTHR46268:SF27">
    <property type="entry name" value="UNIVERSAL STRESS PROTEIN RV2623"/>
    <property type="match status" value="1"/>
</dbReference>
<dbReference type="Pfam" id="PF00582">
    <property type="entry name" value="Usp"/>
    <property type="match status" value="2"/>
</dbReference>
<protein>
    <submittedName>
        <fullName evidence="5">Universal stress protein</fullName>
    </submittedName>
</protein>
<proteinExistence type="inferred from homology"/>
<dbReference type="SUPFAM" id="SSF52402">
    <property type="entry name" value="Adenine nucleotide alpha hydrolases-like"/>
    <property type="match status" value="2"/>
</dbReference>
<comment type="caution">
    <text evidence="5">The sequence shown here is derived from an EMBL/GenBank/DDBJ whole genome shotgun (WGS) entry which is preliminary data.</text>
</comment>
<keyword evidence="2" id="KW-0547">Nucleotide-binding</keyword>
<dbReference type="Gene3D" id="3.40.50.620">
    <property type="entry name" value="HUPs"/>
    <property type="match status" value="2"/>
</dbReference>
<name>A0ABN1VRL1_9ACTN</name>
<dbReference type="Proteomes" id="UP001500037">
    <property type="component" value="Unassembled WGS sequence"/>
</dbReference>
<dbReference type="InterPro" id="IPR014729">
    <property type="entry name" value="Rossmann-like_a/b/a_fold"/>
</dbReference>
<feature type="domain" description="UspA" evidence="4">
    <location>
        <begin position="1"/>
        <end position="136"/>
    </location>
</feature>
<evidence type="ECO:0000256" key="1">
    <source>
        <dbReference type="ARBA" id="ARBA00008791"/>
    </source>
</evidence>
<sequence length="291" mass="30107">MAHPVIVGVDDPASAGDAVDWAADEAQLRGVRLHLVHAWLWEPHQAPESLDAQALRRAGERVLSVMAQRAADRHPGLEISTGVVDSSARAALLALSGAAGPLVMGARGSGGFPGLLVGSTTLHVAAHAASPVVVVRGLGGGAMAVGGGGRSGVVVGVDGREPSPGLLTFAFETARRRSLPLTALHTWSYPLALGPEHALPPVYEAGNVEAEEDRLLAGVLSDWRERYPDVPTSGQLVRSGPAKHLVDLSRTHRLVVVGRHGEPHGPVARLGSVSQAVVHHAHCPVVVVPVG</sequence>
<dbReference type="PANTHER" id="PTHR46268">
    <property type="entry name" value="STRESS RESPONSE PROTEIN NHAX"/>
    <property type="match status" value="1"/>
</dbReference>
<organism evidence="5 6">
    <name type="scientific">Kitasatospora nipponensis</name>
    <dbReference type="NCBI Taxonomy" id="258049"/>
    <lineage>
        <taxon>Bacteria</taxon>
        <taxon>Bacillati</taxon>
        <taxon>Actinomycetota</taxon>
        <taxon>Actinomycetes</taxon>
        <taxon>Kitasatosporales</taxon>
        <taxon>Streptomycetaceae</taxon>
        <taxon>Kitasatospora</taxon>
    </lineage>
</organism>
<dbReference type="EMBL" id="BAAALF010000008">
    <property type="protein sequence ID" value="GAA1220827.1"/>
    <property type="molecule type" value="Genomic_DNA"/>
</dbReference>
<evidence type="ECO:0000256" key="3">
    <source>
        <dbReference type="ARBA" id="ARBA00022840"/>
    </source>
</evidence>
<keyword evidence="6" id="KW-1185">Reference proteome</keyword>
<reference evidence="5 6" key="1">
    <citation type="journal article" date="2019" name="Int. J. Syst. Evol. Microbiol.">
        <title>The Global Catalogue of Microorganisms (GCM) 10K type strain sequencing project: providing services to taxonomists for standard genome sequencing and annotation.</title>
        <authorList>
            <consortium name="The Broad Institute Genomics Platform"/>
            <consortium name="The Broad Institute Genome Sequencing Center for Infectious Disease"/>
            <person name="Wu L."/>
            <person name="Ma J."/>
        </authorList>
    </citation>
    <scope>NUCLEOTIDE SEQUENCE [LARGE SCALE GENOMIC DNA]</scope>
    <source>
        <strain evidence="5 6">JCM 13004</strain>
    </source>
</reference>
<comment type="similarity">
    <text evidence="1">Belongs to the universal stress protein A family.</text>
</comment>
<evidence type="ECO:0000313" key="5">
    <source>
        <dbReference type="EMBL" id="GAA1220827.1"/>
    </source>
</evidence>
<dbReference type="InterPro" id="IPR006016">
    <property type="entry name" value="UspA"/>
</dbReference>
<feature type="domain" description="UspA" evidence="4">
    <location>
        <begin position="153"/>
        <end position="289"/>
    </location>
</feature>
<evidence type="ECO:0000256" key="2">
    <source>
        <dbReference type="ARBA" id="ARBA00022741"/>
    </source>
</evidence>
<accession>A0ABN1VRL1</accession>
<gene>
    <name evidence="5" type="ORF">GCM10009665_08680</name>
</gene>